<dbReference type="SUPFAM" id="SSF47203">
    <property type="entry name" value="Acyl-CoA dehydrogenase C-terminal domain-like"/>
    <property type="match status" value="1"/>
</dbReference>
<keyword evidence="1" id="KW-1133">Transmembrane helix</keyword>
<protein>
    <submittedName>
        <fullName evidence="2">Uncharacterized protein</fullName>
    </submittedName>
</protein>
<dbReference type="AlphaFoldDB" id="A0A0H5RCS8"/>
<sequence>LLFATSLVEKHMAFYLQHNLLKTDQADDVADQVNSLCKRLYSRLAETGSAILKLFCLFISVFAAGSRYVYVTVLVFLSTCCRPLRLQITSTDLHTPRNCNFEQQRMHQPNATNNNASVAFCFPRSRVRCLI</sequence>
<evidence type="ECO:0000313" key="2">
    <source>
        <dbReference type="EMBL" id="CRZ11561.1"/>
    </source>
</evidence>
<dbReference type="EMBL" id="HACM01011119">
    <property type="protein sequence ID" value="CRZ11561.1"/>
    <property type="molecule type" value="Transcribed_RNA"/>
</dbReference>
<proteinExistence type="predicted"/>
<keyword evidence="1" id="KW-0812">Transmembrane</keyword>
<keyword evidence="1" id="KW-0472">Membrane</keyword>
<dbReference type="Gene3D" id="1.20.140.10">
    <property type="entry name" value="Butyryl-CoA Dehydrogenase, subunit A, domain 3"/>
    <property type="match status" value="1"/>
</dbReference>
<organism evidence="2">
    <name type="scientific">Spongospora subterranea</name>
    <dbReference type="NCBI Taxonomy" id="70186"/>
    <lineage>
        <taxon>Eukaryota</taxon>
        <taxon>Sar</taxon>
        <taxon>Rhizaria</taxon>
        <taxon>Endomyxa</taxon>
        <taxon>Phytomyxea</taxon>
        <taxon>Plasmodiophorida</taxon>
        <taxon>Plasmodiophoridae</taxon>
        <taxon>Spongospora</taxon>
    </lineage>
</organism>
<dbReference type="GO" id="GO:0016627">
    <property type="term" value="F:oxidoreductase activity, acting on the CH-CH group of donors"/>
    <property type="evidence" value="ECO:0007669"/>
    <property type="project" value="InterPro"/>
</dbReference>
<evidence type="ECO:0000256" key="1">
    <source>
        <dbReference type="SAM" id="Phobius"/>
    </source>
</evidence>
<accession>A0A0H5RCS8</accession>
<reference evidence="2" key="1">
    <citation type="submission" date="2015-04" db="EMBL/GenBank/DDBJ databases">
        <title>The genome sequence of the plant pathogenic Rhizarian Plasmodiophora brassicae reveals insights in its biotrophic life cycle and the origin of chitin synthesis.</title>
        <authorList>
            <person name="Schwelm A."/>
            <person name="Fogelqvist J."/>
            <person name="Knaust A."/>
            <person name="Julke S."/>
            <person name="Lilja T."/>
            <person name="Dhandapani V."/>
            <person name="Bonilla-Rosso G."/>
            <person name="Karlsson M."/>
            <person name="Shevchenko A."/>
            <person name="Choi S.R."/>
            <person name="Kim H.G."/>
            <person name="Park J.Y."/>
            <person name="Lim Y.P."/>
            <person name="Ludwig-Muller J."/>
            <person name="Dixelius C."/>
        </authorList>
    </citation>
    <scope>NUCLEOTIDE SEQUENCE</scope>
    <source>
        <tissue evidence="2">Potato root galls</tissue>
    </source>
</reference>
<feature type="non-terminal residue" evidence="2">
    <location>
        <position position="1"/>
    </location>
</feature>
<feature type="transmembrane region" description="Helical" evidence="1">
    <location>
        <begin position="50"/>
        <end position="77"/>
    </location>
</feature>
<dbReference type="InterPro" id="IPR036250">
    <property type="entry name" value="AcylCo_DH-like_C"/>
</dbReference>
<name>A0A0H5RCS8_9EUKA</name>